<feature type="signal peptide" evidence="2">
    <location>
        <begin position="1"/>
        <end position="29"/>
    </location>
</feature>
<dbReference type="Proteomes" id="UP000782519">
    <property type="component" value="Unassembled WGS sequence"/>
</dbReference>
<keyword evidence="1" id="KW-1133">Transmembrane helix</keyword>
<proteinExistence type="predicted"/>
<keyword evidence="1" id="KW-0472">Membrane</keyword>
<gene>
    <name evidence="3" type="ORF">HZA66_08215</name>
</gene>
<feature type="chain" id="PRO_5038037378" description="Transmembrane protein" evidence="2">
    <location>
        <begin position="30"/>
        <end position="87"/>
    </location>
</feature>
<evidence type="ECO:0000313" key="4">
    <source>
        <dbReference type="Proteomes" id="UP000782519"/>
    </source>
</evidence>
<reference evidence="3" key="1">
    <citation type="submission" date="2020-07" db="EMBL/GenBank/DDBJ databases">
        <title>Huge and variable diversity of episymbiotic CPR bacteria and DPANN archaea in groundwater ecosystems.</title>
        <authorList>
            <person name="He C.Y."/>
            <person name="Keren R."/>
            <person name="Whittaker M."/>
            <person name="Farag I.F."/>
            <person name="Doudna J."/>
            <person name="Cate J.H.D."/>
            <person name="Banfield J.F."/>
        </authorList>
    </citation>
    <scope>NUCLEOTIDE SEQUENCE</scope>
    <source>
        <strain evidence="3">NC_groundwater_1818_Pr3_B-0.1um_66_35</strain>
    </source>
</reference>
<comment type="caution">
    <text evidence="3">The sequence shown here is derived from an EMBL/GenBank/DDBJ whole genome shotgun (WGS) entry which is preliminary data.</text>
</comment>
<keyword evidence="1" id="KW-0812">Transmembrane</keyword>
<feature type="transmembrane region" description="Helical" evidence="1">
    <location>
        <begin position="39"/>
        <end position="60"/>
    </location>
</feature>
<organism evidence="3 4">
    <name type="scientific">Rhodopseudomonas palustris</name>
    <dbReference type="NCBI Taxonomy" id="1076"/>
    <lineage>
        <taxon>Bacteria</taxon>
        <taxon>Pseudomonadati</taxon>
        <taxon>Pseudomonadota</taxon>
        <taxon>Alphaproteobacteria</taxon>
        <taxon>Hyphomicrobiales</taxon>
        <taxon>Nitrobacteraceae</taxon>
        <taxon>Rhodopseudomonas</taxon>
    </lineage>
</organism>
<name>A0A933W1L9_RHOPL</name>
<dbReference type="AlphaFoldDB" id="A0A933W1L9"/>
<evidence type="ECO:0000256" key="2">
    <source>
        <dbReference type="SAM" id="SignalP"/>
    </source>
</evidence>
<evidence type="ECO:0008006" key="5">
    <source>
        <dbReference type="Google" id="ProtNLM"/>
    </source>
</evidence>
<dbReference type="EMBL" id="JACRJB010000022">
    <property type="protein sequence ID" value="MBI5129413.1"/>
    <property type="molecule type" value="Genomic_DNA"/>
</dbReference>
<protein>
    <recommendedName>
        <fullName evidence="5">Transmembrane protein</fullName>
    </recommendedName>
</protein>
<sequence length="87" mass="8863">MSLNTKFAALALTAIVATGALTASTQAQAKGPGPAFGVAAGLIGAAVIGSTIAAGGPYYYNAGYRHCVWVPQYNYYGAYIGRVRACD</sequence>
<accession>A0A933W1L9</accession>
<evidence type="ECO:0000313" key="3">
    <source>
        <dbReference type="EMBL" id="MBI5129413.1"/>
    </source>
</evidence>
<keyword evidence="2" id="KW-0732">Signal</keyword>
<evidence type="ECO:0000256" key="1">
    <source>
        <dbReference type="SAM" id="Phobius"/>
    </source>
</evidence>